<accession>A0A0C9XA40</accession>
<dbReference type="AlphaFoldDB" id="A0A0C9XA40"/>
<name>A0A0C9XA40_9AGAR</name>
<proteinExistence type="predicted"/>
<reference evidence="2" key="2">
    <citation type="submission" date="2015-01" db="EMBL/GenBank/DDBJ databases">
        <title>Evolutionary Origins and Diversification of the Mycorrhizal Mutualists.</title>
        <authorList>
            <consortium name="DOE Joint Genome Institute"/>
            <consortium name="Mycorrhizal Genomics Consortium"/>
            <person name="Kohler A."/>
            <person name="Kuo A."/>
            <person name="Nagy L.G."/>
            <person name="Floudas D."/>
            <person name="Copeland A."/>
            <person name="Barry K.W."/>
            <person name="Cichocki N."/>
            <person name="Veneault-Fourrey C."/>
            <person name="LaButti K."/>
            <person name="Lindquist E.A."/>
            <person name="Lipzen A."/>
            <person name="Lundell T."/>
            <person name="Morin E."/>
            <person name="Murat C."/>
            <person name="Riley R."/>
            <person name="Ohm R."/>
            <person name="Sun H."/>
            <person name="Tunlid A."/>
            <person name="Henrissat B."/>
            <person name="Grigoriev I.V."/>
            <person name="Hibbett D.S."/>
            <person name="Martin F."/>
        </authorList>
    </citation>
    <scope>NUCLEOTIDE SEQUENCE [LARGE SCALE GENOMIC DNA]</scope>
    <source>
        <strain evidence="2">LaAM-08-1</strain>
    </source>
</reference>
<evidence type="ECO:0000313" key="1">
    <source>
        <dbReference type="EMBL" id="KIK01836.1"/>
    </source>
</evidence>
<dbReference type="Proteomes" id="UP000054477">
    <property type="component" value="Unassembled WGS sequence"/>
</dbReference>
<protein>
    <submittedName>
        <fullName evidence="1">Uncharacterized protein</fullName>
    </submittedName>
</protein>
<evidence type="ECO:0000313" key="2">
    <source>
        <dbReference type="Proteomes" id="UP000054477"/>
    </source>
</evidence>
<reference evidence="1 2" key="1">
    <citation type="submission" date="2014-04" db="EMBL/GenBank/DDBJ databases">
        <authorList>
            <consortium name="DOE Joint Genome Institute"/>
            <person name="Kuo A."/>
            <person name="Kohler A."/>
            <person name="Nagy L.G."/>
            <person name="Floudas D."/>
            <person name="Copeland A."/>
            <person name="Barry K.W."/>
            <person name="Cichocki N."/>
            <person name="Veneault-Fourrey C."/>
            <person name="LaButti K."/>
            <person name="Lindquist E.A."/>
            <person name="Lipzen A."/>
            <person name="Lundell T."/>
            <person name="Morin E."/>
            <person name="Murat C."/>
            <person name="Sun H."/>
            <person name="Tunlid A."/>
            <person name="Henrissat B."/>
            <person name="Grigoriev I.V."/>
            <person name="Hibbett D.S."/>
            <person name="Martin F."/>
            <person name="Nordberg H.P."/>
            <person name="Cantor M.N."/>
            <person name="Hua S.X."/>
        </authorList>
    </citation>
    <scope>NUCLEOTIDE SEQUENCE [LARGE SCALE GENOMIC DNA]</scope>
    <source>
        <strain evidence="1 2">LaAM-08-1</strain>
    </source>
</reference>
<dbReference type="HOGENOM" id="CLU_2483715_0_0_1"/>
<gene>
    <name evidence="1" type="ORF">K443DRAFT_678108</name>
</gene>
<organism evidence="1 2">
    <name type="scientific">Laccaria amethystina LaAM-08-1</name>
    <dbReference type="NCBI Taxonomy" id="1095629"/>
    <lineage>
        <taxon>Eukaryota</taxon>
        <taxon>Fungi</taxon>
        <taxon>Dikarya</taxon>
        <taxon>Basidiomycota</taxon>
        <taxon>Agaricomycotina</taxon>
        <taxon>Agaricomycetes</taxon>
        <taxon>Agaricomycetidae</taxon>
        <taxon>Agaricales</taxon>
        <taxon>Agaricineae</taxon>
        <taxon>Hydnangiaceae</taxon>
        <taxon>Laccaria</taxon>
    </lineage>
</organism>
<keyword evidence="2" id="KW-1185">Reference proteome</keyword>
<dbReference type="EMBL" id="KN838601">
    <property type="protein sequence ID" value="KIK01836.1"/>
    <property type="molecule type" value="Genomic_DNA"/>
</dbReference>
<sequence length="87" mass="9534">MKTATPSDKALWETRAVLRLDRINRFAENERAGIPTPAACLVRASLPCLPCPSPTGRLTDRLARPGTSLSLFPHAFPTFTPRNSLFA</sequence>